<proteinExistence type="predicted"/>
<keyword evidence="3" id="KW-1185">Reference proteome</keyword>
<keyword evidence="1" id="KW-0812">Transmembrane</keyword>
<dbReference type="RefSeq" id="WP_160646824.1">
    <property type="nucleotide sequence ID" value="NZ_SIJB01000029.1"/>
</dbReference>
<evidence type="ECO:0000313" key="3">
    <source>
        <dbReference type="Proteomes" id="UP000448943"/>
    </source>
</evidence>
<protein>
    <submittedName>
        <fullName evidence="2">Uncharacterized protein</fullName>
    </submittedName>
</protein>
<evidence type="ECO:0000313" key="2">
    <source>
        <dbReference type="EMBL" id="NBI30014.1"/>
    </source>
</evidence>
<name>A0A6N9Q5W3_9BACL</name>
<dbReference type="EMBL" id="SIJB01000029">
    <property type="protein sequence ID" value="NBI30014.1"/>
    <property type="molecule type" value="Genomic_DNA"/>
</dbReference>
<feature type="transmembrane region" description="Helical" evidence="1">
    <location>
        <begin position="82"/>
        <end position="99"/>
    </location>
</feature>
<dbReference type="InterPro" id="IPR035167">
    <property type="entry name" value="DUF5316"/>
</dbReference>
<evidence type="ECO:0000256" key="1">
    <source>
        <dbReference type="SAM" id="Phobius"/>
    </source>
</evidence>
<sequence length="100" mass="11187">MRKVMIDGFVKPLVHGGIILLITFIIALSIGEIHSIGNITLKVAIILIILAIITSGTAVNGDRMRANFAYETRQDTYSRMRWSKNFLLMSIPSLVVWIIT</sequence>
<organism evidence="2 3">
    <name type="scientific">Chengkuizengella marina</name>
    <dbReference type="NCBI Taxonomy" id="2507566"/>
    <lineage>
        <taxon>Bacteria</taxon>
        <taxon>Bacillati</taxon>
        <taxon>Bacillota</taxon>
        <taxon>Bacilli</taxon>
        <taxon>Bacillales</taxon>
        <taxon>Paenibacillaceae</taxon>
        <taxon>Chengkuizengella</taxon>
    </lineage>
</organism>
<keyword evidence="1" id="KW-1133">Transmembrane helix</keyword>
<dbReference type="Pfam" id="PF17247">
    <property type="entry name" value="DUF5316"/>
    <property type="match status" value="1"/>
</dbReference>
<comment type="caution">
    <text evidence="2">The sequence shown here is derived from an EMBL/GenBank/DDBJ whole genome shotgun (WGS) entry which is preliminary data.</text>
</comment>
<dbReference type="AlphaFoldDB" id="A0A6N9Q5W3"/>
<dbReference type="Proteomes" id="UP000448943">
    <property type="component" value="Unassembled WGS sequence"/>
</dbReference>
<keyword evidence="1" id="KW-0472">Membrane</keyword>
<reference evidence="2 3" key="1">
    <citation type="submission" date="2019-01" db="EMBL/GenBank/DDBJ databases">
        <title>Chengkuizengella sp. nov., isolated from deep-sea sediment of East Pacific Ocean.</title>
        <authorList>
            <person name="Yang J."/>
            <person name="Lai Q."/>
            <person name="Shao Z."/>
        </authorList>
    </citation>
    <scope>NUCLEOTIDE SEQUENCE [LARGE SCALE GENOMIC DNA]</scope>
    <source>
        <strain evidence="2 3">YPA3-1-1</strain>
    </source>
</reference>
<feature type="transmembrane region" description="Helical" evidence="1">
    <location>
        <begin position="43"/>
        <end position="61"/>
    </location>
</feature>
<feature type="transmembrane region" description="Helical" evidence="1">
    <location>
        <begin position="12"/>
        <end position="31"/>
    </location>
</feature>
<dbReference type="OrthoDB" id="2680619at2"/>
<gene>
    <name evidence="2" type="ORF">ERL59_13765</name>
</gene>
<accession>A0A6N9Q5W3</accession>